<dbReference type="GO" id="GO:0005737">
    <property type="term" value="C:cytoplasm"/>
    <property type="evidence" value="ECO:0007669"/>
    <property type="project" value="TreeGrafter"/>
</dbReference>
<proteinExistence type="inferred from homology"/>
<dbReference type="Gene3D" id="1.20.58.2190">
    <property type="match status" value="1"/>
</dbReference>
<protein>
    <recommendedName>
        <fullName evidence="2">Spermatogenesis-associated protein 2 PUB-like domain-containing protein</fullName>
    </recommendedName>
</protein>
<comment type="similarity">
    <text evidence="1">Belongs to the SPATA2 family.</text>
</comment>
<dbReference type="AlphaFoldDB" id="A0A8J6ETW7"/>
<name>A0A8J6ETW7_ELECQ</name>
<dbReference type="EMBL" id="WNTK01000012">
    <property type="protein sequence ID" value="KAG9474931.1"/>
    <property type="molecule type" value="Genomic_DNA"/>
</dbReference>
<gene>
    <name evidence="3" type="ORF">GDO78_003413</name>
</gene>
<comment type="caution">
    <text evidence="3">The sequence shown here is derived from an EMBL/GenBank/DDBJ whole genome shotgun (WGS) entry which is preliminary data.</text>
</comment>
<keyword evidence="4" id="KW-1185">Reference proteome</keyword>
<dbReference type="PANTHER" id="PTHR15326">
    <property type="entry name" value="SPERMATOGENESIS-ASSOCIATED PROTEIN 2/TAMOZHENNIC"/>
    <property type="match status" value="1"/>
</dbReference>
<evidence type="ECO:0000313" key="4">
    <source>
        <dbReference type="Proteomes" id="UP000770717"/>
    </source>
</evidence>
<organism evidence="3 4">
    <name type="scientific">Eleutherodactylus coqui</name>
    <name type="common">Puerto Rican coqui</name>
    <dbReference type="NCBI Taxonomy" id="57060"/>
    <lineage>
        <taxon>Eukaryota</taxon>
        <taxon>Metazoa</taxon>
        <taxon>Chordata</taxon>
        <taxon>Craniata</taxon>
        <taxon>Vertebrata</taxon>
        <taxon>Euteleostomi</taxon>
        <taxon>Amphibia</taxon>
        <taxon>Batrachia</taxon>
        <taxon>Anura</taxon>
        <taxon>Neobatrachia</taxon>
        <taxon>Hyloidea</taxon>
        <taxon>Eleutherodactylidae</taxon>
        <taxon>Eleutherodactylinae</taxon>
        <taxon>Eleutherodactylus</taxon>
        <taxon>Eleutherodactylus</taxon>
    </lineage>
</organism>
<reference evidence="3" key="1">
    <citation type="thesis" date="2020" institute="ProQuest LLC" country="789 East Eisenhower Parkway, Ann Arbor, MI, USA">
        <title>Comparative Genomics and Chromosome Evolution.</title>
        <authorList>
            <person name="Mudd A.B."/>
        </authorList>
    </citation>
    <scope>NUCLEOTIDE SEQUENCE</scope>
    <source>
        <strain evidence="3">HN-11 Male</strain>
        <tissue evidence="3">Kidney and liver</tissue>
    </source>
</reference>
<dbReference type="Pfam" id="PF21388">
    <property type="entry name" value="SPATA2_PUB-like"/>
    <property type="match status" value="1"/>
</dbReference>
<dbReference type="PANTHER" id="PTHR15326:SF7">
    <property type="entry name" value="SPERMATOGENESIS-ASSOCIATED PROTEIN 2-LIKE PROTEIN"/>
    <property type="match status" value="1"/>
</dbReference>
<dbReference type="InterPro" id="IPR048839">
    <property type="entry name" value="SPATA2_PUB-like"/>
</dbReference>
<dbReference type="OrthoDB" id="9837000at2759"/>
<evidence type="ECO:0000313" key="3">
    <source>
        <dbReference type="EMBL" id="KAG9474931.1"/>
    </source>
</evidence>
<sequence>MSADSLLAQYNIWLLAAPSSGPVAPCTDDRTIDRVRQRILEDPDLHRALQNDAFTLISSGLQGRDDPLLALQHLAGAFQTLEEAALHLYFTPWRREFHTIKTYSGHYVHTLEAALPQDAIFQALRRLNYEPEEDGTSLKIRVPPAPQALAMAALGFLAAQLECNILADLASCSGSTVVNGADLIQERRGWRGEDACRKRLQKLVSEQRTVPVAKSSSDVIAAANGEVFYQPQHCDRCHNPSEKHANGGCRTDSDHHVRSNPHQPCHTQVPRKDSAMHDCVFVEESVEQCCAQCHTFHGSFCSAVNHCRDKGHRITQVTPSEKMQAVMEEQRRKYQLHCCLQPGDLPHYRCGHCRQLHYINCKGVQQCRHQGHNASMIMLERDQKLWLQRSLMDLMLLCKNAPASDGASA</sequence>
<evidence type="ECO:0000259" key="2">
    <source>
        <dbReference type="Pfam" id="PF21388"/>
    </source>
</evidence>
<feature type="domain" description="Spermatogenesis-associated protein 2 PUB-like" evidence="2">
    <location>
        <begin position="70"/>
        <end position="191"/>
    </location>
</feature>
<evidence type="ECO:0000256" key="1">
    <source>
        <dbReference type="ARBA" id="ARBA00038142"/>
    </source>
</evidence>
<accession>A0A8J6ETW7</accession>
<dbReference type="Proteomes" id="UP000770717">
    <property type="component" value="Unassembled WGS sequence"/>
</dbReference>